<evidence type="ECO:0000256" key="2">
    <source>
        <dbReference type="ARBA" id="ARBA00008601"/>
    </source>
</evidence>
<evidence type="ECO:0000259" key="16">
    <source>
        <dbReference type="PROSITE" id="PS50054"/>
    </source>
</evidence>
<dbReference type="Pfam" id="PF00782">
    <property type="entry name" value="DSPc"/>
    <property type="match status" value="1"/>
</dbReference>
<evidence type="ECO:0000259" key="17">
    <source>
        <dbReference type="PROSITE" id="PS50056"/>
    </source>
</evidence>
<dbReference type="HOGENOM" id="CLU_032172_1_0_1"/>
<dbReference type="OMA" id="CEGHCKF"/>
<accession>W5J591</accession>
<organism evidence="18">
    <name type="scientific">Anopheles darlingi</name>
    <name type="common">Mosquito</name>
    <dbReference type="NCBI Taxonomy" id="43151"/>
    <lineage>
        <taxon>Eukaryota</taxon>
        <taxon>Metazoa</taxon>
        <taxon>Ecdysozoa</taxon>
        <taxon>Arthropoda</taxon>
        <taxon>Hexapoda</taxon>
        <taxon>Insecta</taxon>
        <taxon>Pterygota</taxon>
        <taxon>Neoptera</taxon>
        <taxon>Endopterygota</taxon>
        <taxon>Diptera</taxon>
        <taxon>Nematocera</taxon>
        <taxon>Culicoidea</taxon>
        <taxon>Culicidae</taxon>
        <taxon>Anophelinae</taxon>
        <taxon>Anopheles</taxon>
    </lineage>
</organism>
<dbReference type="EMBL" id="ADMH02002188">
    <property type="protein sequence ID" value="ETN57909.1"/>
    <property type="molecule type" value="Genomic_DNA"/>
</dbReference>
<dbReference type="InterPro" id="IPR020422">
    <property type="entry name" value="TYR_PHOSPHATASE_DUAL_dom"/>
</dbReference>
<keyword evidence="7" id="KW-0378">Hydrolase</keyword>
<keyword evidence="9" id="KW-0472">Membrane</keyword>
<evidence type="ECO:0000256" key="12">
    <source>
        <dbReference type="ARBA" id="ARBA00048336"/>
    </source>
</evidence>
<proteinExistence type="inferred from homology"/>
<feature type="compositionally biased region" description="Gly residues" evidence="15">
    <location>
        <begin position="341"/>
        <end position="352"/>
    </location>
</feature>
<keyword evidence="20" id="KW-1185">Reference proteome</keyword>
<dbReference type="FunFam" id="3.90.190.10:FF:000052">
    <property type="entry name" value="Dual specificity phosphatase 15"/>
    <property type="match status" value="1"/>
</dbReference>
<dbReference type="FunCoup" id="W5J591">
    <property type="interactions" value="27"/>
</dbReference>
<feature type="compositionally biased region" description="Basic and acidic residues" evidence="15">
    <location>
        <begin position="534"/>
        <end position="543"/>
    </location>
</feature>
<dbReference type="GO" id="GO:0005829">
    <property type="term" value="C:cytosol"/>
    <property type="evidence" value="ECO:0007669"/>
    <property type="project" value="TreeGrafter"/>
</dbReference>
<dbReference type="PROSITE" id="PS50054">
    <property type="entry name" value="TYR_PHOSPHATASE_DUAL"/>
    <property type="match status" value="1"/>
</dbReference>
<reference evidence="19" key="4">
    <citation type="submission" date="2015-06" db="UniProtKB">
        <authorList>
            <consortium name="EnsemblMetazoa"/>
        </authorList>
    </citation>
    <scope>IDENTIFICATION</scope>
</reference>
<evidence type="ECO:0000313" key="20">
    <source>
        <dbReference type="Proteomes" id="UP000000673"/>
    </source>
</evidence>
<feature type="region of interest" description="Disordered" evidence="15">
    <location>
        <begin position="212"/>
        <end position="301"/>
    </location>
</feature>
<dbReference type="VEuPathDB" id="VectorBase:ADAR2_009193"/>
<reference evidence="18" key="2">
    <citation type="submission" date="2010-05" db="EMBL/GenBank/DDBJ databases">
        <authorList>
            <person name="Almeida L.G."/>
            <person name="Nicolas M.F."/>
            <person name="Souza R.C."/>
            <person name="Vasconcelos A.T.R."/>
        </authorList>
    </citation>
    <scope>NUCLEOTIDE SEQUENCE</scope>
</reference>
<dbReference type="PRINTS" id="PR01908">
    <property type="entry name" value="ADSPHPHTASE"/>
</dbReference>
<evidence type="ECO:0000256" key="5">
    <source>
        <dbReference type="ARBA" id="ARBA00022475"/>
    </source>
</evidence>
<keyword evidence="8" id="KW-0904">Protein phosphatase</keyword>
<evidence type="ECO:0000256" key="9">
    <source>
        <dbReference type="ARBA" id="ARBA00023136"/>
    </source>
</evidence>
<reference evidence="18" key="3">
    <citation type="journal article" date="2013" name="Nucleic Acids Res.">
        <title>The genome of Anopheles darlingi, the main neotropical malaria vector.</title>
        <authorList>
            <person name="Marinotti O."/>
            <person name="Cerqueira G.C."/>
            <person name="de Almeida L.G."/>
            <person name="Ferro M.I."/>
            <person name="Loreto E.L."/>
            <person name="Zaha A."/>
            <person name="Teixeira S.M."/>
            <person name="Wespiser A.R."/>
            <person name="Almeida E Silva A."/>
            <person name="Schlindwein A.D."/>
            <person name="Pacheco A.C."/>
            <person name="Silva A.L."/>
            <person name="Graveley B.R."/>
            <person name="Walenz B.P."/>
            <person name="Lima Bde A."/>
            <person name="Ribeiro C.A."/>
            <person name="Nunes-Silva C.G."/>
            <person name="de Carvalho C.R."/>
            <person name="Soares C.M."/>
            <person name="de Menezes C.B."/>
            <person name="Matiolli C."/>
            <person name="Caffrey D."/>
            <person name="Araujo D.A."/>
            <person name="de Oliveira D.M."/>
            <person name="Golenbock D."/>
            <person name="Grisard E.C."/>
            <person name="Fantinatti-Garboggini F."/>
            <person name="de Carvalho F.M."/>
            <person name="Barcellos F.G."/>
            <person name="Prosdocimi F."/>
            <person name="May G."/>
            <person name="Azevedo Junior G.M."/>
            <person name="Guimaraes G.M."/>
            <person name="Goldman G.H."/>
            <person name="Padilha I.Q."/>
            <person name="Batista Jda S."/>
            <person name="Ferro J.A."/>
            <person name="Ribeiro J.M."/>
            <person name="Fietto J.L."/>
            <person name="Dabbas K.M."/>
            <person name="Cerdeira L."/>
            <person name="Agnez-Lima L.F."/>
            <person name="Brocchi M."/>
            <person name="de Carvalho M.O."/>
            <person name="Teixeira Mde M."/>
            <person name="Diniz Maia Mde M."/>
            <person name="Goldman M.H."/>
            <person name="Cruz Schneider M.P."/>
            <person name="Felipe M.S."/>
            <person name="Hungria M."/>
            <person name="Nicolas M.F."/>
            <person name="Pereira M."/>
            <person name="Montes M.A."/>
            <person name="Cantao M.E."/>
            <person name="Vincentz M."/>
            <person name="Rafael M.S."/>
            <person name="Silverman N."/>
            <person name="Stoco P.H."/>
            <person name="Souza R.C."/>
            <person name="Vicentini R."/>
            <person name="Gazzinelli R.T."/>
            <person name="Neves Rde O."/>
            <person name="Silva R."/>
            <person name="Astolfi-Filho S."/>
            <person name="Maciel T.E."/>
            <person name="Urmenyi T.P."/>
            <person name="Tadei W.P."/>
            <person name="Camargo E.P."/>
            <person name="de Vasconcelos A.T."/>
        </authorList>
    </citation>
    <scope>NUCLEOTIDE SEQUENCE</scope>
</reference>
<evidence type="ECO:0000256" key="4">
    <source>
        <dbReference type="ARBA" id="ARBA00013081"/>
    </source>
</evidence>
<evidence type="ECO:0000256" key="6">
    <source>
        <dbReference type="ARBA" id="ARBA00022707"/>
    </source>
</evidence>
<feature type="compositionally biased region" description="Low complexity" evidence="15">
    <location>
        <begin position="364"/>
        <end position="402"/>
    </location>
</feature>
<dbReference type="SMART" id="SM00195">
    <property type="entry name" value="DSPc"/>
    <property type="match status" value="1"/>
</dbReference>
<evidence type="ECO:0000256" key="15">
    <source>
        <dbReference type="SAM" id="MobiDB-lite"/>
    </source>
</evidence>
<name>W5J591_ANODA</name>
<dbReference type="EnsemblMetazoa" id="ADAC010506-RA">
    <property type="protein sequence ID" value="ADAC010506-PA"/>
    <property type="gene ID" value="ADAC010506"/>
</dbReference>
<dbReference type="CDD" id="cd14519">
    <property type="entry name" value="DSP_DUSP22_15"/>
    <property type="match status" value="1"/>
</dbReference>
<evidence type="ECO:0000313" key="18">
    <source>
        <dbReference type="EMBL" id="ETN57909.1"/>
    </source>
</evidence>
<evidence type="ECO:0000256" key="13">
    <source>
        <dbReference type="ARBA" id="ARBA00051722"/>
    </source>
</evidence>
<dbReference type="EC" id="3.1.3.16" evidence="4"/>
<feature type="region of interest" description="Disordered" evidence="15">
    <location>
        <begin position="316"/>
        <end position="582"/>
    </location>
</feature>
<dbReference type="InterPro" id="IPR029021">
    <property type="entry name" value="Prot-tyrosine_phosphatase-like"/>
</dbReference>
<feature type="compositionally biased region" description="Gly residues" evidence="15">
    <location>
        <begin position="213"/>
        <end position="223"/>
    </location>
</feature>
<sequence>MGNGMNKVMPGLYIGNYRDSKDFQQLDRHGITHIVSIHDSPRRFHPDKHYLCVIAADKPDQNLSQYFSVCNDFIHSARLKQGNVLIHCLAGMSRSVTVAVAYIMAVTPLSWKEALKVVRAGRSIANPNLGFQNQLQEFETNKLLEVSAGIAAGGERKRLKERFPSLALESSDREQCYLSLDYYEELLESKGVCEGHCKFGKDCPTGICRQDSRGGGGAGGGGRANRKSSLASKKQYNTSLSTSPSSSSQLSVRSVGSAGGAQSCPTSPRCGKASAAQRRSTGEPGSGPAGSRMPDNPRAAGEYAAEIDIGELSELRRSSSIVSTYRPRSSPAGLYSYTVVAGGGGGGAGTGSSPGPCRRLSMRSTPKSTPESSPKASPKKSATTPGKMAASASPKKTAAASPNNAGRKGTSGASPSSSSSNASQPSPAAAAITTAQPAKKETNASGKATASKTTVPSNSNTAMTPSSTTTSTATSTTSTTTTTVTTTIAATKAKAATTPSSVRRSEVPTTRTPSIVIDIGANRPDCVTASTGKAKKDMKDGFSTKDGQGAEGVANTNRNSEPAVTRQTVTSNNASNRAARKE</sequence>
<feature type="compositionally biased region" description="Low complexity" evidence="15">
    <location>
        <begin position="238"/>
        <end position="256"/>
    </location>
</feature>
<feature type="compositionally biased region" description="Low complexity" evidence="15">
    <location>
        <begin position="461"/>
        <end position="501"/>
    </location>
</feature>
<dbReference type="PANTHER" id="PTHR45948:SF2">
    <property type="entry name" value="DUAL SPECIFICITY PROTEIN PHOSPHATASE"/>
    <property type="match status" value="1"/>
</dbReference>
<feature type="compositionally biased region" description="Low complexity" evidence="15">
    <location>
        <begin position="413"/>
        <end position="437"/>
    </location>
</feature>
<dbReference type="eggNOG" id="KOG1716">
    <property type="taxonomic scope" value="Eukaryota"/>
</dbReference>
<evidence type="ECO:0000256" key="1">
    <source>
        <dbReference type="ARBA" id="ARBA00004342"/>
    </source>
</evidence>
<feature type="compositionally biased region" description="Polar residues" evidence="15">
    <location>
        <begin position="227"/>
        <end position="237"/>
    </location>
</feature>
<dbReference type="GO" id="GO:0005886">
    <property type="term" value="C:plasma membrane"/>
    <property type="evidence" value="ECO:0007669"/>
    <property type="project" value="UniProtKB-SubCell"/>
</dbReference>
<feature type="compositionally biased region" description="Polar residues" evidence="15">
    <location>
        <begin position="554"/>
        <end position="576"/>
    </location>
</feature>
<evidence type="ECO:0000256" key="14">
    <source>
        <dbReference type="ARBA" id="ARBA00068799"/>
    </source>
</evidence>
<evidence type="ECO:0000256" key="10">
    <source>
        <dbReference type="ARBA" id="ARBA00023288"/>
    </source>
</evidence>
<dbReference type="EC" id="3.1.3.48" evidence="3"/>
<comment type="catalytic activity">
    <reaction evidence="12">
        <text>O-phospho-L-threonyl-[protein] + H2O = L-threonyl-[protein] + phosphate</text>
        <dbReference type="Rhea" id="RHEA:47004"/>
        <dbReference type="Rhea" id="RHEA-COMP:11060"/>
        <dbReference type="Rhea" id="RHEA-COMP:11605"/>
        <dbReference type="ChEBI" id="CHEBI:15377"/>
        <dbReference type="ChEBI" id="CHEBI:30013"/>
        <dbReference type="ChEBI" id="CHEBI:43474"/>
        <dbReference type="ChEBI" id="CHEBI:61977"/>
        <dbReference type="EC" id="3.1.3.16"/>
    </reaction>
</comment>
<dbReference type="AlphaFoldDB" id="W5J591"/>
<evidence type="ECO:0000256" key="11">
    <source>
        <dbReference type="ARBA" id="ARBA00047761"/>
    </source>
</evidence>
<comment type="catalytic activity">
    <reaction evidence="11">
        <text>O-phospho-L-seryl-[protein] + H2O = L-seryl-[protein] + phosphate</text>
        <dbReference type="Rhea" id="RHEA:20629"/>
        <dbReference type="Rhea" id="RHEA-COMP:9863"/>
        <dbReference type="Rhea" id="RHEA-COMP:11604"/>
        <dbReference type="ChEBI" id="CHEBI:15377"/>
        <dbReference type="ChEBI" id="CHEBI:29999"/>
        <dbReference type="ChEBI" id="CHEBI:43474"/>
        <dbReference type="ChEBI" id="CHEBI:83421"/>
        <dbReference type="EC" id="3.1.3.16"/>
    </reaction>
</comment>
<feature type="compositionally biased region" description="Polar residues" evidence="15">
    <location>
        <begin position="443"/>
        <end position="460"/>
    </location>
</feature>
<keyword evidence="10" id="KW-0449">Lipoprotein</keyword>
<comment type="similarity">
    <text evidence="2">Belongs to the protein-tyrosine phosphatase family. Non-receptor class dual specificity subfamily.</text>
</comment>
<dbReference type="InterPro" id="IPR000387">
    <property type="entry name" value="Tyr_Pase_dom"/>
</dbReference>
<comment type="subcellular location">
    <subcellularLocation>
        <location evidence="1">Cell membrane</location>
        <topology evidence="1">Lipid-anchor</topology>
        <orientation evidence="1">Cytoplasmic side</orientation>
    </subcellularLocation>
</comment>
<dbReference type="GO" id="GO:0004722">
    <property type="term" value="F:protein serine/threonine phosphatase activity"/>
    <property type="evidence" value="ECO:0007669"/>
    <property type="project" value="UniProtKB-EC"/>
</dbReference>
<dbReference type="GO" id="GO:0004725">
    <property type="term" value="F:protein tyrosine phosphatase activity"/>
    <property type="evidence" value="ECO:0007669"/>
    <property type="project" value="UniProtKB-EC"/>
</dbReference>
<dbReference type="STRING" id="43151.W5J591"/>
<dbReference type="VEuPathDB" id="VectorBase:ADAC010506"/>
<dbReference type="PROSITE" id="PS50056">
    <property type="entry name" value="TYR_PHOSPHATASE_2"/>
    <property type="match status" value="1"/>
</dbReference>
<gene>
    <name evidence="18" type="ORF">AND_010506</name>
</gene>
<comment type="catalytic activity">
    <reaction evidence="13">
        <text>O-phospho-L-tyrosyl-[protein] + H2O = L-tyrosyl-[protein] + phosphate</text>
        <dbReference type="Rhea" id="RHEA:10684"/>
        <dbReference type="Rhea" id="RHEA-COMP:10136"/>
        <dbReference type="Rhea" id="RHEA-COMP:20101"/>
        <dbReference type="ChEBI" id="CHEBI:15377"/>
        <dbReference type="ChEBI" id="CHEBI:43474"/>
        <dbReference type="ChEBI" id="CHEBI:46858"/>
        <dbReference type="ChEBI" id="CHEBI:61978"/>
        <dbReference type="EC" id="3.1.3.48"/>
    </reaction>
</comment>
<feature type="domain" description="Tyrosine specific protein phosphatases" evidence="17">
    <location>
        <begin position="71"/>
        <end position="122"/>
    </location>
</feature>
<evidence type="ECO:0000256" key="3">
    <source>
        <dbReference type="ARBA" id="ARBA00013064"/>
    </source>
</evidence>
<dbReference type="Gene3D" id="3.90.190.10">
    <property type="entry name" value="Protein tyrosine phosphatase superfamily"/>
    <property type="match status" value="1"/>
</dbReference>
<protein>
    <recommendedName>
        <fullName evidence="14">Dual specificity protein phosphatase 15</fullName>
        <ecNumber evidence="4">3.1.3.16</ecNumber>
        <ecNumber evidence="3">3.1.3.48</ecNumber>
    </recommendedName>
</protein>
<evidence type="ECO:0000256" key="8">
    <source>
        <dbReference type="ARBA" id="ARBA00022912"/>
    </source>
</evidence>
<dbReference type="Proteomes" id="UP000000673">
    <property type="component" value="Unassembled WGS sequence"/>
</dbReference>
<reference evidence="18 20" key="1">
    <citation type="journal article" date="2010" name="BMC Genomics">
        <title>Combination of measures distinguishes pre-miRNAs from other stem-loops in the genome of the newly sequenced Anopheles darlingi.</title>
        <authorList>
            <person name="Mendes N.D."/>
            <person name="Freitas A.T."/>
            <person name="Vasconcelos A.T."/>
            <person name="Sagot M.F."/>
        </authorList>
    </citation>
    <scope>NUCLEOTIDE SEQUENCE</scope>
</reference>
<evidence type="ECO:0000256" key="7">
    <source>
        <dbReference type="ARBA" id="ARBA00022801"/>
    </source>
</evidence>
<dbReference type="SUPFAM" id="SSF52799">
    <property type="entry name" value="(Phosphotyrosine protein) phosphatases II"/>
    <property type="match status" value="1"/>
</dbReference>
<dbReference type="GO" id="GO:0007165">
    <property type="term" value="P:signal transduction"/>
    <property type="evidence" value="ECO:0007669"/>
    <property type="project" value="TreeGrafter"/>
</dbReference>
<keyword evidence="5" id="KW-1003">Cell membrane</keyword>
<feature type="compositionally biased region" description="Polar residues" evidence="15">
    <location>
        <begin position="318"/>
        <end position="327"/>
    </location>
</feature>
<feature type="domain" description="Tyrosine-protein phosphatase" evidence="16">
    <location>
        <begin position="4"/>
        <end position="144"/>
    </location>
</feature>
<dbReference type="PANTHER" id="PTHR45948">
    <property type="entry name" value="DUAL SPECIFICITY PROTEIN PHOSPHATASE DDB_G0269404-RELATED"/>
    <property type="match status" value="1"/>
</dbReference>
<keyword evidence="6" id="KW-0519">Myristate</keyword>
<dbReference type="InterPro" id="IPR000340">
    <property type="entry name" value="Dual-sp_phosphatase_cat-dom"/>
</dbReference>
<evidence type="ECO:0000313" key="19">
    <source>
        <dbReference type="EnsemblMetazoa" id="ADAC010506-PA"/>
    </source>
</evidence>